<keyword evidence="2" id="KW-0547">Nucleotide-binding</keyword>
<dbReference type="EMBL" id="VUJU01000212">
    <property type="protein sequence ID" value="KAF0772121.1"/>
    <property type="molecule type" value="Genomic_DNA"/>
</dbReference>
<dbReference type="Pfam" id="PF21530">
    <property type="entry name" value="Pif1_2B_dom"/>
    <property type="match status" value="1"/>
</dbReference>
<proteinExistence type="predicted"/>
<keyword evidence="2" id="KW-0378">Hydrolase</keyword>
<keyword evidence="2" id="KW-0347">Helicase</keyword>
<dbReference type="Proteomes" id="UP000478052">
    <property type="component" value="Unassembled WGS sequence"/>
</dbReference>
<keyword evidence="3" id="KW-1185">Reference proteome</keyword>
<dbReference type="PANTHER" id="PTHR10492">
    <property type="match status" value="1"/>
</dbReference>
<evidence type="ECO:0000313" key="3">
    <source>
        <dbReference type="Proteomes" id="UP000478052"/>
    </source>
</evidence>
<evidence type="ECO:0000259" key="1">
    <source>
        <dbReference type="Pfam" id="PF21530"/>
    </source>
</evidence>
<comment type="caution">
    <text evidence="2">The sequence shown here is derived from an EMBL/GenBank/DDBJ whole genome shotgun (WGS) entry which is preliminary data.</text>
</comment>
<reference evidence="2 3" key="1">
    <citation type="submission" date="2019-08" db="EMBL/GenBank/DDBJ databases">
        <title>Whole genome of Aphis craccivora.</title>
        <authorList>
            <person name="Voronova N.V."/>
            <person name="Shulinski R.S."/>
            <person name="Bandarenka Y.V."/>
            <person name="Zhorov D.G."/>
            <person name="Warner D."/>
        </authorList>
    </citation>
    <scope>NUCLEOTIDE SEQUENCE [LARGE SCALE GENOMIC DNA]</scope>
    <source>
        <strain evidence="2">180601</strain>
        <tissue evidence="2">Whole Body</tissue>
    </source>
</reference>
<evidence type="ECO:0000313" key="2">
    <source>
        <dbReference type="EMBL" id="KAF0772121.1"/>
    </source>
</evidence>
<keyword evidence="2" id="KW-0067">ATP-binding</keyword>
<dbReference type="InterPro" id="IPR049163">
    <property type="entry name" value="Pif1-like_2B_dom"/>
</dbReference>
<dbReference type="GO" id="GO:0004386">
    <property type="term" value="F:helicase activity"/>
    <property type="evidence" value="ECO:0007669"/>
    <property type="project" value="UniProtKB-KW"/>
</dbReference>
<sequence>MCKWPDIIFKDTLYVNTINITILNEILGDTTTYQSIDTVTNQDEVAKYSTEFLNSLDLHGMPPHVLTSKFGVPIIFLRNINPLRLCNGTRLSMKS</sequence>
<organism evidence="2 3">
    <name type="scientific">Aphis craccivora</name>
    <name type="common">Cowpea aphid</name>
    <dbReference type="NCBI Taxonomy" id="307492"/>
    <lineage>
        <taxon>Eukaryota</taxon>
        <taxon>Metazoa</taxon>
        <taxon>Ecdysozoa</taxon>
        <taxon>Arthropoda</taxon>
        <taxon>Hexapoda</taxon>
        <taxon>Insecta</taxon>
        <taxon>Pterygota</taxon>
        <taxon>Neoptera</taxon>
        <taxon>Paraneoptera</taxon>
        <taxon>Hemiptera</taxon>
        <taxon>Sternorrhyncha</taxon>
        <taxon>Aphidomorpha</taxon>
        <taxon>Aphidoidea</taxon>
        <taxon>Aphididae</taxon>
        <taxon>Aphidini</taxon>
        <taxon>Aphis</taxon>
        <taxon>Aphis</taxon>
    </lineage>
</organism>
<dbReference type="AlphaFoldDB" id="A0A6G0ZMU7"/>
<feature type="domain" description="DNA helicase Pif1-like 2B" evidence="1">
    <location>
        <begin position="51"/>
        <end position="92"/>
    </location>
</feature>
<gene>
    <name evidence="2" type="ORF">FWK35_00000032</name>
</gene>
<protein>
    <submittedName>
        <fullName evidence="2">ATP-dependent DNA helicase PIF1-like</fullName>
    </submittedName>
</protein>
<dbReference type="PANTHER" id="PTHR10492:SF57">
    <property type="entry name" value="ATP-DEPENDENT DNA HELICASE"/>
    <property type="match status" value="1"/>
</dbReference>
<name>A0A6G0ZMU7_APHCR</name>
<dbReference type="OrthoDB" id="272985at2759"/>
<accession>A0A6G0ZMU7</accession>